<sequence length="126" mass="13843">MSGVLIDTSVWVAHFREHNPALEQLLLQDLALAHPLVVGELACGTPPRRMQTLQDLQSLRQAQQATVAQALGLIEQQRLYGQGCGLVDVLLLASTLMTEGARIWTLDHKLAKLAKTQGVLHIPQKH</sequence>
<organism evidence="2 3">
    <name type="scientific">Allofranklinella schreckenbergeri</name>
    <dbReference type="NCBI Taxonomy" id="1076744"/>
    <lineage>
        <taxon>Bacteria</taxon>
        <taxon>Pseudomonadati</taxon>
        <taxon>Pseudomonadota</taxon>
        <taxon>Betaproteobacteria</taxon>
        <taxon>Burkholderiales</taxon>
        <taxon>Comamonadaceae</taxon>
        <taxon>Allofranklinella</taxon>
    </lineage>
</organism>
<evidence type="ECO:0000259" key="1">
    <source>
        <dbReference type="Pfam" id="PF01850"/>
    </source>
</evidence>
<dbReference type="Proteomes" id="UP000281171">
    <property type="component" value="Unassembled WGS sequence"/>
</dbReference>
<name>A0A3M6R669_9BURK</name>
<dbReference type="AlphaFoldDB" id="A0A3M6R669"/>
<proteinExistence type="predicted"/>
<evidence type="ECO:0000313" key="3">
    <source>
        <dbReference type="Proteomes" id="UP000281171"/>
    </source>
</evidence>
<dbReference type="InterPro" id="IPR029060">
    <property type="entry name" value="PIN-like_dom_sf"/>
</dbReference>
<gene>
    <name evidence="2" type="ORF">EBQ24_05635</name>
</gene>
<protein>
    <submittedName>
        <fullName evidence="2">PIN domain-containing protein</fullName>
    </submittedName>
</protein>
<dbReference type="SUPFAM" id="SSF88723">
    <property type="entry name" value="PIN domain-like"/>
    <property type="match status" value="1"/>
</dbReference>
<feature type="domain" description="PIN" evidence="1">
    <location>
        <begin position="4"/>
        <end position="115"/>
    </location>
</feature>
<dbReference type="InterPro" id="IPR002716">
    <property type="entry name" value="PIN_dom"/>
</dbReference>
<comment type="caution">
    <text evidence="2">The sequence shown here is derived from an EMBL/GenBank/DDBJ whole genome shotgun (WGS) entry which is preliminary data.</text>
</comment>
<dbReference type="Pfam" id="PF01850">
    <property type="entry name" value="PIN"/>
    <property type="match status" value="1"/>
</dbReference>
<evidence type="ECO:0000313" key="2">
    <source>
        <dbReference type="EMBL" id="RMX10208.1"/>
    </source>
</evidence>
<dbReference type="EMBL" id="RDQK01000011">
    <property type="protein sequence ID" value="RMX10208.1"/>
    <property type="molecule type" value="Genomic_DNA"/>
</dbReference>
<dbReference type="RefSeq" id="WP_122248083.1">
    <property type="nucleotide sequence ID" value="NZ_RDQK01000011.1"/>
</dbReference>
<accession>A0A3M6R669</accession>
<reference evidence="2 3" key="1">
    <citation type="submission" date="2018-10" db="EMBL/GenBank/DDBJ databases">
        <title>Comamonadaceae CDC group NO-1 genome sequencing and assembly.</title>
        <authorList>
            <person name="Bernier A.-M."/>
            <person name="Bernard K."/>
        </authorList>
    </citation>
    <scope>NUCLEOTIDE SEQUENCE [LARGE SCALE GENOMIC DNA]</scope>
    <source>
        <strain evidence="2 3">NML180581</strain>
    </source>
</reference>
<dbReference type="Gene3D" id="3.40.50.1010">
    <property type="entry name" value="5'-nuclease"/>
    <property type="match status" value="1"/>
</dbReference>